<keyword evidence="1" id="KW-0175">Coiled coil</keyword>
<organism evidence="3 4">
    <name type="scientific">Bathymodiolus azoricus thioautotrophic gill symbiont</name>
    <dbReference type="NCBI Taxonomy" id="235205"/>
    <lineage>
        <taxon>Bacteria</taxon>
        <taxon>Pseudomonadati</taxon>
        <taxon>Pseudomonadota</taxon>
        <taxon>Gammaproteobacteria</taxon>
        <taxon>sulfur-oxidizing symbionts</taxon>
    </lineage>
</organism>
<dbReference type="AlphaFoldDB" id="A0A1H6KKH0"/>
<protein>
    <submittedName>
        <fullName evidence="3">Uncharacterized protein</fullName>
    </submittedName>
</protein>
<keyword evidence="2" id="KW-0812">Transmembrane</keyword>
<evidence type="ECO:0000256" key="1">
    <source>
        <dbReference type="SAM" id="Coils"/>
    </source>
</evidence>
<dbReference type="STRING" id="235205.BAZSYMB_SCAFFOLD00021_7"/>
<feature type="coiled-coil region" evidence="1">
    <location>
        <begin position="43"/>
        <end position="77"/>
    </location>
</feature>
<keyword evidence="2" id="KW-0472">Membrane</keyword>
<feature type="transmembrane region" description="Helical" evidence="2">
    <location>
        <begin position="87"/>
        <end position="107"/>
    </location>
</feature>
<accession>A0A1H6KKH0</accession>
<name>A0A1H6KKH0_9GAMM</name>
<evidence type="ECO:0000313" key="4">
    <source>
        <dbReference type="Proteomes" id="UP000198559"/>
    </source>
</evidence>
<keyword evidence="2" id="KW-1133">Transmembrane helix</keyword>
<dbReference type="EMBL" id="CVUD02000119">
    <property type="protein sequence ID" value="SEH75816.1"/>
    <property type="molecule type" value="Genomic_DNA"/>
</dbReference>
<sequence>MIKIQTERFKVQTRVEYYDSIQSQLIESLNLLEELSLAASISSDTQEQELQKVIDENEQLRNHNNKLENDVEKHIQEQSAKITKNSYWFAIVLTILTPVGLLFQGSLTDYFRDPTTKVEYSLNLDKASNLPSLGKK</sequence>
<evidence type="ECO:0000313" key="3">
    <source>
        <dbReference type="EMBL" id="SEH75816.1"/>
    </source>
</evidence>
<evidence type="ECO:0000256" key="2">
    <source>
        <dbReference type="SAM" id="Phobius"/>
    </source>
</evidence>
<dbReference type="Proteomes" id="UP000198559">
    <property type="component" value="Unassembled WGS sequence"/>
</dbReference>
<gene>
    <name evidence="3" type="ORF">BAZSYMB_SCAFFOLD00021_7</name>
</gene>
<reference evidence="4" key="1">
    <citation type="submission" date="2016-06" db="EMBL/GenBank/DDBJ databases">
        <authorList>
            <person name="Petersen J."/>
            <person name="Sayavedra L."/>
        </authorList>
    </citation>
    <scope>NUCLEOTIDE SEQUENCE [LARGE SCALE GENOMIC DNA]</scope>
    <source>
        <strain evidence="4">BazSymB</strain>
    </source>
</reference>
<proteinExistence type="predicted"/>